<evidence type="ECO:0000313" key="2">
    <source>
        <dbReference type="Proteomes" id="UP000035963"/>
    </source>
</evidence>
<sequence length="79" mass="8736">MKSVSAEIDMVEKTLHELVRRPRLIRSTYWSTHVEGLLARPGLRVQDKQRLAALLDLISAVAPTGDLSQDLRADALAAT</sequence>
<comment type="caution">
    <text evidence="1">The sequence shown here is derived from an EMBL/GenBank/DDBJ whole genome shotgun (WGS) entry which is preliminary data.</text>
</comment>
<dbReference type="PATRIC" id="fig|908627.4.peg.9422"/>
<evidence type="ECO:0000313" key="1">
    <source>
        <dbReference type="EMBL" id="KLU20400.1"/>
    </source>
</evidence>
<gene>
    <name evidence="1" type="ORF">EOS_41895</name>
</gene>
<name>A0A0J1CI36_9BURK</name>
<dbReference type="EMBL" id="AEJF01000258">
    <property type="protein sequence ID" value="KLU20400.1"/>
    <property type="molecule type" value="Genomic_DNA"/>
</dbReference>
<reference evidence="1 2" key="1">
    <citation type="journal article" date="2015" name="Genome Announc.">
        <title>Draft Genome Sequence of Burkholderia sp. Strain PML1(12), an Ectomycorrhizosphere-Inhabiting Bacterium with Effective Mineral-Weathering Ability.</title>
        <authorList>
            <person name="Uroz S."/>
            <person name="Oger P."/>
        </authorList>
    </citation>
    <scope>NUCLEOTIDE SEQUENCE [LARGE SCALE GENOMIC DNA]</scope>
    <source>
        <strain evidence="2">PML1(12)</strain>
    </source>
</reference>
<protein>
    <submittedName>
        <fullName evidence="1">Uncharacterized protein</fullName>
    </submittedName>
</protein>
<accession>A0A0J1CI36</accession>
<proteinExistence type="predicted"/>
<organism evidence="1 2">
    <name type="scientific">Caballeronia mineralivorans PML1(12)</name>
    <dbReference type="NCBI Taxonomy" id="908627"/>
    <lineage>
        <taxon>Bacteria</taxon>
        <taxon>Pseudomonadati</taxon>
        <taxon>Pseudomonadota</taxon>
        <taxon>Betaproteobacteria</taxon>
        <taxon>Burkholderiales</taxon>
        <taxon>Burkholderiaceae</taxon>
        <taxon>Caballeronia</taxon>
    </lineage>
</organism>
<dbReference type="Proteomes" id="UP000035963">
    <property type="component" value="Unassembled WGS sequence"/>
</dbReference>
<keyword evidence="2" id="KW-1185">Reference proteome</keyword>
<dbReference type="AlphaFoldDB" id="A0A0J1CI36"/>